<sequence length="104" mass="11419">MAPKTPLNIIASNGHHHVSQCFEVSLVGAPPRWLLQLPSKAPKNILDDHLLRREGLINSAILRDSQTIQPNRLQLPDCPTKSSPTPGLSNQIVSNSRTVQSNEL</sequence>
<accession>A0A7R8ZU33</accession>
<evidence type="ECO:0000256" key="1">
    <source>
        <dbReference type="SAM" id="MobiDB-lite"/>
    </source>
</evidence>
<reference evidence="2" key="1">
    <citation type="submission" date="2020-11" db="EMBL/GenBank/DDBJ databases">
        <authorList>
            <person name="Tran Van P."/>
        </authorList>
    </citation>
    <scope>NUCLEOTIDE SEQUENCE</scope>
</reference>
<proteinExistence type="predicted"/>
<name>A0A7R8ZU33_9CRUS</name>
<gene>
    <name evidence="2" type="ORF">CTOB1V02_LOCUS12311</name>
</gene>
<evidence type="ECO:0000313" key="2">
    <source>
        <dbReference type="EMBL" id="CAD7234495.1"/>
    </source>
</evidence>
<organism evidence="2">
    <name type="scientific">Cyprideis torosa</name>
    <dbReference type="NCBI Taxonomy" id="163714"/>
    <lineage>
        <taxon>Eukaryota</taxon>
        <taxon>Metazoa</taxon>
        <taxon>Ecdysozoa</taxon>
        <taxon>Arthropoda</taxon>
        <taxon>Crustacea</taxon>
        <taxon>Oligostraca</taxon>
        <taxon>Ostracoda</taxon>
        <taxon>Podocopa</taxon>
        <taxon>Podocopida</taxon>
        <taxon>Cytherocopina</taxon>
        <taxon>Cytheroidea</taxon>
        <taxon>Cytherideidae</taxon>
        <taxon>Cyprideis</taxon>
    </lineage>
</organism>
<feature type="compositionally biased region" description="Polar residues" evidence="1">
    <location>
        <begin position="80"/>
        <end position="104"/>
    </location>
</feature>
<dbReference type="AlphaFoldDB" id="A0A7R8ZU33"/>
<dbReference type="EMBL" id="OB668883">
    <property type="protein sequence ID" value="CAD7234495.1"/>
    <property type="molecule type" value="Genomic_DNA"/>
</dbReference>
<protein>
    <submittedName>
        <fullName evidence="2">Uncharacterized protein</fullName>
    </submittedName>
</protein>
<feature type="region of interest" description="Disordered" evidence="1">
    <location>
        <begin position="68"/>
        <end position="104"/>
    </location>
</feature>